<evidence type="ECO:0000259" key="2">
    <source>
        <dbReference type="PROSITE" id="PS50110"/>
    </source>
</evidence>
<dbReference type="SUPFAM" id="SSF52172">
    <property type="entry name" value="CheY-like"/>
    <property type="match status" value="1"/>
</dbReference>
<evidence type="ECO:0000256" key="1">
    <source>
        <dbReference type="PROSITE-ProRule" id="PRU00169"/>
    </source>
</evidence>
<keyword evidence="4" id="KW-1185">Reference proteome</keyword>
<gene>
    <name evidence="3" type="ORF">HRJ53_09150</name>
</gene>
<dbReference type="PROSITE" id="PS50110">
    <property type="entry name" value="RESPONSE_REGULATORY"/>
    <property type="match status" value="1"/>
</dbReference>
<dbReference type="GO" id="GO:0000160">
    <property type="term" value="P:phosphorelay signal transduction system"/>
    <property type="evidence" value="ECO:0007669"/>
    <property type="project" value="InterPro"/>
</dbReference>
<feature type="non-terminal residue" evidence="3">
    <location>
        <position position="1"/>
    </location>
</feature>
<sequence length="107" mass="11416">DLFFQMKLAETAKQLGVDVKVAANGDALMVLLESAPKLVIVDLNARGQPLQAIERVRQASKDVRVVGFLSHVQTQLAAQAQAAGCNEVLPRSSFTQNLAAILSASED</sequence>
<feature type="modified residue" description="4-aspartylphosphate" evidence="1">
    <location>
        <position position="42"/>
    </location>
</feature>
<dbReference type="Proteomes" id="UP000567293">
    <property type="component" value="Unassembled WGS sequence"/>
</dbReference>
<proteinExistence type="predicted"/>
<organism evidence="3 4">
    <name type="scientific">Candidatus Acidiferrum panamense</name>
    <dbReference type="NCBI Taxonomy" id="2741543"/>
    <lineage>
        <taxon>Bacteria</taxon>
        <taxon>Pseudomonadati</taxon>
        <taxon>Acidobacteriota</taxon>
        <taxon>Terriglobia</taxon>
        <taxon>Candidatus Acidiferrales</taxon>
        <taxon>Candidatus Acidiferrum</taxon>
    </lineage>
</organism>
<evidence type="ECO:0000313" key="4">
    <source>
        <dbReference type="Proteomes" id="UP000567293"/>
    </source>
</evidence>
<accession>A0A7V8NPL5</accession>
<dbReference type="EMBL" id="JACDQQ010000884">
    <property type="protein sequence ID" value="MBA0085151.1"/>
    <property type="molecule type" value="Genomic_DNA"/>
</dbReference>
<reference evidence="3" key="1">
    <citation type="submission" date="2020-06" db="EMBL/GenBank/DDBJ databases">
        <title>Legume-microbial interactions unlock mineral nutrients during tropical forest succession.</title>
        <authorList>
            <person name="Epihov D.Z."/>
        </authorList>
    </citation>
    <scope>NUCLEOTIDE SEQUENCE [LARGE SCALE GENOMIC DNA]</scope>
    <source>
        <strain evidence="3">Pan2503</strain>
    </source>
</reference>
<protein>
    <submittedName>
        <fullName evidence="3">Response regulator</fullName>
    </submittedName>
</protein>
<name>A0A7V8NPL5_9BACT</name>
<feature type="domain" description="Response regulatory" evidence="2">
    <location>
        <begin position="1"/>
        <end position="106"/>
    </location>
</feature>
<dbReference type="InterPro" id="IPR001789">
    <property type="entry name" value="Sig_transdc_resp-reg_receiver"/>
</dbReference>
<dbReference type="Gene3D" id="3.40.50.2300">
    <property type="match status" value="1"/>
</dbReference>
<dbReference type="AlphaFoldDB" id="A0A7V8NPL5"/>
<dbReference type="InterPro" id="IPR011006">
    <property type="entry name" value="CheY-like_superfamily"/>
</dbReference>
<comment type="caution">
    <text evidence="3">The sequence shown here is derived from an EMBL/GenBank/DDBJ whole genome shotgun (WGS) entry which is preliminary data.</text>
</comment>
<keyword evidence="1" id="KW-0597">Phosphoprotein</keyword>
<evidence type="ECO:0000313" key="3">
    <source>
        <dbReference type="EMBL" id="MBA0085151.1"/>
    </source>
</evidence>